<dbReference type="AlphaFoldDB" id="A0A2M7W0H5"/>
<sequence length="207" mass="23913">MKLAIIGMNPYYESDRILYEALQKGHEAVFLSKRRIVETNFFDKGKFGIFFSVPTREEQLFSKENFPNQELLKLNPEQSYAPEKEIRTLLGGNSNKRISNLFDINYFDAFIFREISKTLEWSTILANYLLSHKKTVVDEKIGSEMYYKSKHGTFYKTSLSGFPYAKTFAITSKSMLLSMLEHVAYPIIVKKSESSKGKGVYKCTTKV</sequence>
<proteinExistence type="predicted"/>
<feature type="non-terminal residue" evidence="1">
    <location>
        <position position="207"/>
    </location>
</feature>
<evidence type="ECO:0000313" key="2">
    <source>
        <dbReference type="Proteomes" id="UP000228952"/>
    </source>
</evidence>
<reference evidence="2" key="1">
    <citation type="submission" date="2017-09" db="EMBL/GenBank/DDBJ databases">
        <title>Depth-based differentiation of microbial function through sediment-hosted aquifers and enrichment of novel symbionts in the deep terrestrial subsurface.</title>
        <authorList>
            <person name="Probst A.J."/>
            <person name="Ladd B."/>
            <person name="Jarett J.K."/>
            <person name="Geller-Mcgrath D.E."/>
            <person name="Sieber C.M.K."/>
            <person name="Emerson J.B."/>
            <person name="Anantharaman K."/>
            <person name="Thomas B.C."/>
            <person name="Malmstrom R."/>
            <person name="Stieglmeier M."/>
            <person name="Klingl A."/>
            <person name="Woyke T."/>
            <person name="Ryan C.M."/>
            <person name="Banfield J.F."/>
        </authorList>
    </citation>
    <scope>NUCLEOTIDE SEQUENCE [LARGE SCALE GENOMIC DNA]</scope>
</reference>
<protein>
    <recommendedName>
        <fullName evidence="3">ATP-grasp domain-containing protein</fullName>
    </recommendedName>
</protein>
<dbReference type="SUPFAM" id="SSF56059">
    <property type="entry name" value="Glutathione synthetase ATP-binding domain-like"/>
    <property type="match status" value="1"/>
</dbReference>
<gene>
    <name evidence="1" type="ORF">COX64_05220</name>
</gene>
<evidence type="ECO:0000313" key="1">
    <source>
        <dbReference type="EMBL" id="PJA11940.1"/>
    </source>
</evidence>
<name>A0A2M7W0H5_9BACT</name>
<evidence type="ECO:0008006" key="3">
    <source>
        <dbReference type="Google" id="ProtNLM"/>
    </source>
</evidence>
<accession>A0A2M7W0H5</accession>
<dbReference type="Proteomes" id="UP000228952">
    <property type="component" value="Unassembled WGS sequence"/>
</dbReference>
<dbReference type="EMBL" id="PFQB01000133">
    <property type="protein sequence ID" value="PJA11940.1"/>
    <property type="molecule type" value="Genomic_DNA"/>
</dbReference>
<comment type="caution">
    <text evidence="1">The sequence shown here is derived from an EMBL/GenBank/DDBJ whole genome shotgun (WGS) entry which is preliminary data.</text>
</comment>
<organism evidence="1 2">
    <name type="scientific">Candidatus Dojkabacteria bacterium CG_4_10_14_0_2_um_filter_Dojkabacteria_WS6_41_15</name>
    <dbReference type="NCBI Taxonomy" id="2014249"/>
    <lineage>
        <taxon>Bacteria</taxon>
        <taxon>Candidatus Dojkabacteria</taxon>
    </lineage>
</organism>